<name>A0ABU0HXW7_9HYPH</name>
<evidence type="ECO:0000313" key="2">
    <source>
        <dbReference type="EMBL" id="MDQ0446336.1"/>
    </source>
</evidence>
<reference evidence="2 3" key="1">
    <citation type="submission" date="2023-07" db="EMBL/GenBank/DDBJ databases">
        <title>Genomic Encyclopedia of Type Strains, Phase IV (KMG-IV): sequencing the most valuable type-strain genomes for metagenomic binning, comparative biology and taxonomic classification.</title>
        <authorList>
            <person name="Goeker M."/>
        </authorList>
    </citation>
    <scope>NUCLEOTIDE SEQUENCE [LARGE SCALE GENOMIC DNA]</scope>
    <source>
        <strain evidence="2 3">DSM 19013</strain>
    </source>
</reference>
<evidence type="ECO:0000313" key="3">
    <source>
        <dbReference type="Proteomes" id="UP001231124"/>
    </source>
</evidence>
<evidence type="ECO:0000256" key="1">
    <source>
        <dbReference type="SAM" id="MobiDB-lite"/>
    </source>
</evidence>
<accession>A0ABU0HXW7</accession>
<dbReference type="RefSeq" id="WP_238204415.1">
    <property type="nucleotide sequence ID" value="NZ_BPQE01000017.1"/>
</dbReference>
<comment type="caution">
    <text evidence="2">The sequence shown here is derived from an EMBL/GenBank/DDBJ whole genome shotgun (WGS) entry which is preliminary data.</text>
</comment>
<feature type="compositionally biased region" description="Basic and acidic residues" evidence="1">
    <location>
        <begin position="185"/>
        <end position="195"/>
    </location>
</feature>
<dbReference type="EMBL" id="JAUSVP010000002">
    <property type="protein sequence ID" value="MDQ0446336.1"/>
    <property type="molecule type" value="Genomic_DNA"/>
</dbReference>
<feature type="region of interest" description="Disordered" evidence="1">
    <location>
        <begin position="180"/>
        <end position="205"/>
    </location>
</feature>
<sequence>MHRSIGCADAVRREAEALLRDSPLTVHEVAGRLGISWQQVSAWSRRAGLRPSRATRQTVRAMLPGRQAAIRALLAVPGVDIADVAEAAGFARSSAPVFLTIRAPGHSKAACPPSRPDGTGEAPDPQRLRARLHAHIGRQIAALDAALDAAAGDPRGGIDSARILRDLGGLKKLLDDLAGEAGRGGNREEAARDACDPPPPPDPDALRAEIARRFERFVGHGTAG</sequence>
<dbReference type="Proteomes" id="UP001231124">
    <property type="component" value="Unassembled WGS sequence"/>
</dbReference>
<gene>
    <name evidence="2" type="ORF">QO012_000825</name>
</gene>
<feature type="region of interest" description="Disordered" evidence="1">
    <location>
        <begin position="106"/>
        <end position="125"/>
    </location>
</feature>
<keyword evidence="3" id="KW-1185">Reference proteome</keyword>
<protein>
    <submittedName>
        <fullName evidence="2">Uncharacterized protein</fullName>
    </submittedName>
</protein>
<organism evidence="2 3">
    <name type="scientific">Methylobacterium aerolatum</name>
    <dbReference type="NCBI Taxonomy" id="418708"/>
    <lineage>
        <taxon>Bacteria</taxon>
        <taxon>Pseudomonadati</taxon>
        <taxon>Pseudomonadota</taxon>
        <taxon>Alphaproteobacteria</taxon>
        <taxon>Hyphomicrobiales</taxon>
        <taxon>Methylobacteriaceae</taxon>
        <taxon>Methylobacterium</taxon>
    </lineage>
</organism>
<proteinExistence type="predicted"/>